<evidence type="ECO:0000313" key="2">
    <source>
        <dbReference type="EMBL" id="NMF89791.1"/>
    </source>
</evidence>
<keyword evidence="3" id="KW-1185">Reference proteome</keyword>
<gene>
    <name evidence="2" type="ORF">GPA26_15070</name>
</gene>
<dbReference type="EMBL" id="WTVR01000029">
    <property type="protein sequence ID" value="NMF89791.1"/>
    <property type="molecule type" value="Genomic_DNA"/>
</dbReference>
<dbReference type="RefSeq" id="WP_169207150.1">
    <property type="nucleotide sequence ID" value="NZ_CP059560.1"/>
</dbReference>
<evidence type="ECO:0000259" key="1">
    <source>
        <dbReference type="Pfam" id="PF09361"/>
    </source>
</evidence>
<evidence type="ECO:0000313" key="3">
    <source>
        <dbReference type="Proteomes" id="UP000652074"/>
    </source>
</evidence>
<dbReference type="InterPro" id="IPR018968">
    <property type="entry name" value="Phasin"/>
</dbReference>
<dbReference type="Pfam" id="PF09361">
    <property type="entry name" value="Phasin_2"/>
    <property type="match status" value="1"/>
</dbReference>
<comment type="caution">
    <text evidence="2">The sequence shown here is derived from an EMBL/GenBank/DDBJ whole genome shotgun (WGS) entry which is preliminary data.</text>
</comment>
<feature type="domain" description="Phasin" evidence="1">
    <location>
        <begin position="8"/>
        <end position="103"/>
    </location>
</feature>
<organism evidence="2 3">
    <name type="scientific">Aromatoleum petrolei</name>
    <dbReference type="NCBI Taxonomy" id="76116"/>
    <lineage>
        <taxon>Bacteria</taxon>
        <taxon>Pseudomonadati</taxon>
        <taxon>Pseudomonadota</taxon>
        <taxon>Betaproteobacteria</taxon>
        <taxon>Rhodocyclales</taxon>
        <taxon>Rhodocyclaceae</taxon>
        <taxon>Aromatoleum</taxon>
    </lineage>
</organism>
<accession>A0ABX1MSZ2</accession>
<proteinExistence type="predicted"/>
<dbReference type="Proteomes" id="UP000652074">
    <property type="component" value="Unassembled WGS sequence"/>
</dbReference>
<protein>
    <submittedName>
        <fullName evidence="2">Phasin family protein</fullName>
    </submittedName>
</protein>
<name>A0ABX1MSZ2_9RHOO</name>
<reference evidence="2 3" key="1">
    <citation type="submission" date="2019-12" db="EMBL/GenBank/DDBJ databases">
        <title>Comparative genomics gives insights into the taxonomy of the Azoarcus-Aromatoleum group and reveals separate origins of nif in the plant-associated Azoarcus and non-plant-associated Aromatoleum sub-groups.</title>
        <authorList>
            <person name="Lafos M."/>
            <person name="Maluk M."/>
            <person name="Batista M."/>
            <person name="Junghare M."/>
            <person name="Carmona M."/>
            <person name="Faoro H."/>
            <person name="Cruz L.M."/>
            <person name="Battistoni F."/>
            <person name="De Souza E."/>
            <person name="Pedrosa F."/>
            <person name="Chen W.-M."/>
            <person name="Poole P.S."/>
            <person name="Dixon R.A."/>
            <person name="James E.K."/>
        </authorList>
    </citation>
    <scope>NUCLEOTIDE SEQUENCE [LARGE SCALE GENOMIC DNA]</scope>
    <source>
        <strain evidence="2 3">ToN1</strain>
    </source>
</reference>
<sequence length="185" mass="19657">MNTLVTTQKLAKAANGNIEAFQTLADTILNATERLMALNIDAARNACACMSASAAPVVEGDMREQFASRLTVQNRSLEQAAEYFRNINVLFVETQGEIAAFGTRQFDEAARGLGEFVEQFAHSAPAGTNEFVNAMKTAMSNASAAYESFVKTSRDVAETNLAAASNALQPILTAPASNAKGRKAA</sequence>